<dbReference type="Proteomes" id="UP000717585">
    <property type="component" value="Unassembled WGS sequence"/>
</dbReference>
<comment type="caution">
    <text evidence="2">The sequence shown here is derived from an EMBL/GenBank/DDBJ whole genome shotgun (WGS) entry which is preliminary data.</text>
</comment>
<feature type="region of interest" description="Disordered" evidence="1">
    <location>
        <begin position="147"/>
        <end position="166"/>
    </location>
</feature>
<dbReference type="EMBL" id="JAHDYR010000025">
    <property type="protein sequence ID" value="KAG9393130.1"/>
    <property type="molecule type" value="Genomic_DNA"/>
</dbReference>
<proteinExistence type="predicted"/>
<feature type="region of interest" description="Disordered" evidence="1">
    <location>
        <begin position="178"/>
        <end position="267"/>
    </location>
</feature>
<protein>
    <submittedName>
        <fullName evidence="2">Uncharacterized protein</fullName>
    </submittedName>
</protein>
<evidence type="ECO:0000313" key="3">
    <source>
        <dbReference type="Proteomes" id="UP000717585"/>
    </source>
</evidence>
<feature type="compositionally biased region" description="Basic and acidic residues" evidence="1">
    <location>
        <begin position="178"/>
        <end position="248"/>
    </location>
</feature>
<organism evidence="2 3">
    <name type="scientific">Carpediemonas membranifera</name>
    <dbReference type="NCBI Taxonomy" id="201153"/>
    <lineage>
        <taxon>Eukaryota</taxon>
        <taxon>Metamonada</taxon>
        <taxon>Carpediemonas-like organisms</taxon>
        <taxon>Carpediemonas</taxon>
    </lineage>
</organism>
<keyword evidence="3" id="KW-1185">Reference proteome</keyword>
<name>A0A8J6E9C3_9EUKA</name>
<dbReference type="AlphaFoldDB" id="A0A8J6E9C3"/>
<sequence length="380" mass="43196">MLALASMVAKLSSNEGCSHLKDKYYMYKSESEAAGNNLRSNSENMRRRIRECINLLGKVSEGRYGADAIRQQLSSLSAPLGALTDIIAQNKEEYDHLSARSTQLRRTASVLDELPSFLTAEPQHRTRGVPGPAVKVWSEEAEKEMKHEAAQRWRKGEERRKAEHAEAIEAEAAAKKMEEARRVRDEQAKQKELRKTVERYRRQREQEKAEAEAQAAKEEEERARKEKAALERRRKELHRKLELSRPPDDGEEEEPQPRPKTAADREAEVRAVLERHRRNMESVARKRRTIEDIARRKAAPQRIAEEMAVREDAKVRARVESDPSRIRRPTTAQAFRMASMHAGEGFLDGTPEPAAVNTGFDPISAGRLGGLATPAWRKGL</sequence>
<gene>
    <name evidence="2" type="ORF">J8273_3259</name>
</gene>
<evidence type="ECO:0000313" key="2">
    <source>
        <dbReference type="EMBL" id="KAG9393130.1"/>
    </source>
</evidence>
<evidence type="ECO:0000256" key="1">
    <source>
        <dbReference type="SAM" id="MobiDB-lite"/>
    </source>
</evidence>
<reference evidence="2" key="1">
    <citation type="submission" date="2021-05" db="EMBL/GenBank/DDBJ databases">
        <title>A free-living protist that lacks canonical eukaryotic 1 DNA replication and segregation systems.</title>
        <authorList>
            <person name="Salas-Leiva D.E."/>
            <person name="Tromer E.C."/>
            <person name="Curtis B.A."/>
            <person name="Jerlstrom-Hultqvist J."/>
            <person name="Kolisko M."/>
            <person name="Yi Z."/>
            <person name="Salas-Leiva J.S."/>
            <person name="Gallot-Lavallee L."/>
            <person name="Kops G.J.P.L."/>
            <person name="Archibald J.M."/>
            <person name="Simpson A.G.B."/>
            <person name="Roger A.J."/>
        </authorList>
    </citation>
    <scope>NUCLEOTIDE SEQUENCE</scope>
    <source>
        <strain evidence="2">BICM</strain>
    </source>
</reference>
<feature type="compositionally biased region" description="Basic and acidic residues" evidence="1">
    <location>
        <begin position="255"/>
        <end position="267"/>
    </location>
</feature>
<accession>A0A8J6E9C3</accession>